<feature type="transmembrane region" description="Helical" evidence="1">
    <location>
        <begin position="201"/>
        <end position="221"/>
    </location>
</feature>
<protein>
    <submittedName>
        <fullName evidence="2">ABC transporter permease subunit</fullName>
    </submittedName>
</protein>
<dbReference type="RefSeq" id="WP_367780863.1">
    <property type="nucleotide sequence ID" value="NZ_JBFMIA010000039.1"/>
</dbReference>
<organism evidence="2 3">
    <name type="scientific">Jeotgalibacillus marinus</name>
    <dbReference type="NCBI Taxonomy" id="86667"/>
    <lineage>
        <taxon>Bacteria</taxon>
        <taxon>Bacillati</taxon>
        <taxon>Bacillota</taxon>
        <taxon>Bacilli</taxon>
        <taxon>Bacillales</taxon>
        <taxon>Caryophanaceae</taxon>
        <taxon>Jeotgalibacillus</taxon>
    </lineage>
</organism>
<feature type="transmembrane region" description="Helical" evidence="1">
    <location>
        <begin position="142"/>
        <end position="172"/>
    </location>
</feature>
<feature type="transmembrane region" description="Helical" evidence="1">
    <location>
        <begin position="100"/>
        <end position="121"/>
    </location>
</feature>
<evidence type="ECO:0000313" key="3">
    <source>
        <dbReference type="Proteomes" id="UP001556040"/>
    </source>
</evidence>
<dbReference type="PANTHER" id="PTHR37305:SF1">
    <property type="entry name" value="MEMBRANE PROTEIN"/>
    <property type="match status" value="1"/>
</dbReference>
<proteinExistence type="predicted"/>
<evidence type="ECO:0000256" key="1">
    <source>
        <dbReference type="SAM" id="Phobius"/>
    </source>
</evidence>
<reference evidence="2 3" key="1">
    <citation type="journal article" date="1979" name="Int. J. Syst. Evol. Microbiol.">
        <title>Bacillus globisporus subsp. marinus subsp. nov.</title>
        <authorList>
            <person name="Liu H."/>
        </authorList>
    </citation>
    <scope>NUCLEOTIDE SEQUENCE [LARGE SCALE GENOMIC DNA]</scope>
    <source>
        <strain evidence="2 3">DSM 1297</strain>
    </source>
</reference>
<name>A0ABV3Q8B8_9BACL</name>
<gene>
    <name evidence="2" type="ORF">AB1471_16535</name>
</gene>
<dbReference type="EMBL" id="JBFMIA010000039">
    <property type="protein sequence ID" value="MEW9503376.1"/>
    <property type="molecule type" value="Genomic_DNA"/>
</dbReference>
<keyword evidence="1" id="KW-0812">Transmembrane</keyword>
<feature type="transmembrane region" description="Helical" evidence="1">
    <location>
        <begin position="20"/>
        <end position="38"/>
    </location>
</feature>
<dbReference type="Pfam" id="PF12679">
    <property type="entry name" value="ABC2_membrane_2"/>
    <property type="match status" value="1"/>
</dbReference>
<feature type="transmembrane region" description="Helical" evidence="1">
    <location>
        <begin position="272"/>
        <end position="297"/>
    </location>
</feature>
<comment type="caution">
    <text evidence="2">The sequence shown here is derived from an EMBL/GenBank/DDBJ whole genome shotgun (WGS) entry which is preliminary data.</text>
</comment>
<accession>A0ABV3Q8B8</accession>
<dbReference type="Proteomes" id="UP001556040">
    <property type="component" value="Unassembled WGS sequence"/>
</dbReference>
<evidence type="ECO:0000313" key="2">
    <source>
        <dbReference type="EMBL" id="MEW9503376.1"/>
    </source>
</evidence>
<keyword evidence="1" id="KW-1133">Transmembrane helix</keyword>
<feature type="transmembrane region" description="Helical" evidence="1">
    <location>
        <begin position="233"/>
        <end position="252"/>
    </location>
</feature>
<keyword evidence="3" id="KW-1185">Reference proteome</keyword>
<sequence length="303" mass="34100">MFNLIRNEWMKILNRPGTYVMAGLLIAVVMALSFILSYDFEEERTWQELIVEDSEYIQEIEITGISQGEYVEGQLAINDYRLANDLPPNSDSIWTYLDNIFVLITMVGLFTIIIASGIVASESSWGTIKLLMIRPIPRWKILLSKFITVATFGLAMIGILVTISVILGFILFDTGGTLTHLSYENGVVVEGNMLAYLMKGYMFKSINVILLATMSFMISAVFRNSSMALGISLFLYFVGGTATGFIAMYYDWAKYSLFANTDLSRSYPLVEGMTMTFSVIMILIYFALFVTLAFTVFTKRDIA</sequence>
<keyword evidence="1" id="KW-0472">Membrane</keyword>
<dbReference type="PANTHER" id="PTHR37305">
    <property type="entry name" value="INTEGRAL MEMBRANE PROTEIN-RELATED"/>
    <property type="match status" value="1"/>
</dbReference>